<sequence length="71" mass="8078">MSQSRIELRFRNDLDVGRVVFRNVKLFPLVFAIAGMDCDIRITGSKPEANIIFFQISVLIYDLQIAPCSSE</sequence>
<evidence type="ECO:0000313" key="1">
    <source>
        <dbReference type="EMBL" id="KXN74335.1"/>
    </source>
</evidence>
<reference evidence="1 2" key="1">
    <citation type="journal article" date="2015" name="Genome Biol. Evol.">
        <title>Phylogenomic analyses indicate that early fungi evolved digesting cell walls of algal ancestors of land plants.</title>
        <authorList>
            <person name="Chang Y."/>
            <person name="Wang S."/>
            <person name="Sekimoto S."/>
            <person name="Aerts A.L."/>
            <person name="Choi C."/>
            <person name="Clum A."/>
            <person name="LaButti K.M."/>
            <person name="Lindquist E.A."/>
            <person name="Yee Ngan C."/>
            <person name="Ohm R.A."/>
            <person name="Salamov A.A."/>
            <person name="Grigoriev I.V."/>
            <person name="Spatafora J.W."/>
            <person name="Berbee M.L."/>
        </authorList>
    </citation>
    <scope>NUCLEOTIDE SEQUENCE [LARGE SCALE GENOMIC DNA]</scope>
    <source>
        <strain evidence="1 2">NRRL 28638</strain>
    </source>
</reference>
<protein>
    <submittedName>
        <fullName evidence="1">Uncharacterized protein</fullName>
    </submittedName>
</protein>
<proteinExistence type="predicted"/>
<dbReference type="EMBL" id="KQ964424">
    <property type="protein sequence ID" value="KXN74335.1"/>
    <property type="molecule type" value="Genomic_DNA"/>
</dbReference>
<accession>A0A137PH89</accession>
<keyword evidence="2" id="KW-1185">Reference proteome</keyword>
<name>A0A137PH89_CONC2</name>
<gene>
    <name evidence="1" type="ORF">CONCODRAFT_2539</name>
</gene>
<organism evidence="1 2">
    <name type="scientific">Conidiobolus coronatus (strain ATCC 28846 / CBS 209.66 / NRRL 28638)</name>
    <name type="common">Delacroixia coronata</name>
    <dbReference type="NCBI Taxonomy" id="796925"/>
    <lineage>
        <taxon>Eukaryota</taxon>
        <taxon>Fungi</taxon>
        <taxon>Fungi incertae sedis</taxon>
        <taxon>Zoopagomycota</taxon>
        <taxon>Entomophthoromycotina</taxon>
        <taxon>Entomophthoromycetes</taxon>
        <taxon>Entomophthorales</taxon>
        <taxon>Ancylistaceae</taxon>
        <taxon>Conidiobolus</taxon>
    </lineage>
</organism>
<dbReference type="Proteomes" id="UP000070444">
    <property type="component" value="Unassembled WGS sequence"/>
</dbReference>
<dbReference type="AlphaFoldDB" id="A0A137PH89"/>
<evidence type="ECO:0000313" key="2">
    <source>
        <dbReference type="Proteomes" id="UP000070444"/>
    </source>
</evidence>